<dbReference type="Proteomes" id="UP000682713">
    <property type="component" value="Unassembled WGS sequence"/>
</dbReference>
<accession>A0A942TKF2</accession>
<dbReference type="InterPro" id="IPR012332">
    <property type="entry name" value="Autotransporter_pectin_lyase_C"/>
</dbReference>
<dbReference type="Gene3D" id="2.160.20.20">
    <property type="match status" value="1"/>
</dbReference>
<evidence type="ECO:0000313" key="3">
    <source>
        <dbReference type="Proteomes" id="UP000682713"/>
    </source>
</evidence>
<gene>
    <name evidence="2" type="ORF">KHA93_09165</name>
</gene>
<evidence type="ECO:0000256" key="1">
    <source>
        <dbReference type="SAM" id="Phobius"/>
    </source>
</evidence>
<sequence length="467" mass="51057">MVKNEKGQALVFTLIIIVIILLFSTTLLALTLNSRTLVKKSETYVQETEVAEMGIVFFKEKLMQSISKINEDIRNDQNVKLADLANKLATSIRTLDQKSVQVVDNKLMYTLTVPLVELLPNTNTIVVTVKSTGKKIGHSSERALTARYELVGEGVGGNSAFETKEEFSKINNPSRLMFTYPDEDKVHTSSIVGGNCNYPLYAEFNQYSELTNSCNHLSNGSMKFNGSVAVNPNTNLSVSRNIQFANFLTFNGNKLDVGKNAIFKGSVEFKPSSSLIIGNNAIFNQNADFGSSTNISIGGNALFNNAISIGERSELKIAGELYSANDLKFYKYSTTKIGGDVRIPTATFFDNSTLNIDGNFLMTNDANIQGKNVQITIGKSASCTTITIGAGSTLHVKGNFFSSKWLTVNGKICVEGKAFLVSKQTVTRANSCPKNQPDGTIYELGKPVIGNNPFVLIKLPDEEIKYK</sequence>
<keyword evidence="1" id="KW-1133">Transmembrane helix</keyword>
<evidence type="ECO:0000313" key="2">
    <source>
        <dbReference type="EMBL" id="MBS4199826.1"/>
    </source>
</evidence>
<dbReference type="RefSeq" id="WP_213110462.1">
    <property type="nucleotide sequence ID" value="NZ_JAGYPJ010000001.1"/>
</dbReference>
<dbReference type="AlphaFoldDB" id="A0A942TKF2"/>
<organism evidence="2 3">
    <name type="scientific">Lederbergia citrisecunda</name>
    <dbReference type="NCBI Taxonomy" id="2833583"/>
    <lineage>
        <taxon>Bacteria</taxon>
        <taxon>Bacillati</taxon>
        <taxon>Bacillota</taxon>
        <taxon>Bacilli</taxon>
        <taxon>Bacillales</taxon>
        <taxon>Bacillaceae</taxon>
        <taxon>Lederbergia</taxon>
    </lineage>
</organism>
<keyword evidence="3" id="KW-1185">Reference proteome</keyword>
<name>A0A942TKF2_9BACI</name>
<keyword evidence="1" id="KW-0472">Membrane</keyword>
<keyword evidence="1" id="KW-0812">Transmembrane</keyword>
<dbReference type="EMBL" id="JAGYPJ010000001">
    <property type="protein sequence ID" value="MBS4199826.1"/>
    <property type="molecule type" value="Genomic_DNA"/>
</dbReference>
<reference evidence="2 3" key="1">
    <citation type="submission" date="2021-05" db="EMBL/GenBank/DDBJ databases">
        <title>Novel Bacillus species.</title>
        <authorList>
            <person name="Liu G."/>
        </authorList>
    </citation>
    <scope>NUCLEOTIDE SEQUENCE [LARGE SCALE GENOMIC DNA]</scope>
    <source>
        <strain evidence="2 3">FJAT-49732</strain>
    </source>
</reference>
<comment type="caution">
    <text evidence="2">The sequence shown here is derived from an EMBL/GenBank/DDBJ whole genome shotgun (WGS) entry which is preliminary data.</text>
</comment>
<feature type="transmembrane region" description="Helical" evidence="1">
    <location>
        <begin position="9"/>
        <end position="32"/>
    </location>
</feature>
<proteinExistence type="predicted"/>
<protein>
    <submittedName>
        <fullName evidence="2">Uncharacterized protein</fullName>
    </submittedName>
</protein>